<evidence type="ECO:0000313" key="2">
    <source>
        <dbReference type="EMBL" id="KAJ8355170.1"/>
    </source>
</evidence>
<sequence length="153" mass="17167">MPDIANASISTTKGGGAVKKNMEEILQSIVQSNQEIREEIQPMRKDVKEFKGQNKESFTRLQTSVGGLSAQLAKLEKRVVETEGRISAVEEANATHGRAIGFLLHREEELMEMCEDLQNRARRHNLRLYQIPEGSEGQDTVGFINPLRSVLSF</sequence>
<name>A0AAD7R1G1_9TELE</name>
<reference evidence="2" key="1">
    <citation type="journal article" date="2023" name="Science">
        <title>Genome structures resolve the early diversification of teleost fishes.</title>
        <authorList>
            <person name="Parey E."/>
            <person name="Louis A."/>
            <person name="Montfort J."/>
            <person name="Bouchez O."/>
            <person name="Roques C."/>
            <person name="Iampietro C."/>
            <person name="Lluch J."/>
            <person name="Castinel A."/>
            <person name="Donnadieu C."/>
            <person name="Desvignes T."/>
            <person name="Floi Bucao C."/>
            <person name="Jouanno E."/>
            <person name="Wen M."/>
            <person name="Mejri S."/>
            <person name="Dirks R."/>
            <person name="Jansen H."/>
            <person name="Henkel C."/>
            <person name="Chen W.J."/>
            <person name="Zahm M."/>
            <person name="Cabau C."/>
            <person name="Klopp C."/>
            <person name="Thompson A.W."/>
            <person name="Robinson-Rechavi M."/>
            <person name="Braasch I."/>
            <person name="Lecointre G."/>
            <person name="Bobe J."/>
            <person name="Postlethwait J.H."/>
            <person name="Berthelot C."/>
            <person name="Roest Crollius H."/>
            <person name="Guiguen Y."/>
        </authorList>
    </citation>
    <scope>NUCLEOTIDE SEQUENCE</scope>
    <source>
        <strain evidence="2">NC1722</strain>
    </source>
</reference>
<dbReference type="AlphaFoldDB" id="A0AAD7R1G1"/>
<dbReference type="EMBL" id="JAINUG010001566">
    <property type="protein sequence ID" value="KAJ8355170.1"/>
    <property type="molecule type" value="Genomic_DNA"/>
</dbReference>
<comment type="caution">
    <text evidence="2">The sequence shown here is derived from an EMBL/GenBank/DDBJ whole genome shotgun (WGS) entry which is preliminary data.</text>
</comment>
<organism evidence="2 3">
    <name type="scientific">Aldrovandia affinis</name>
    <dbReference type="NCBI Taxonomy" id="143900"/>
    <lineage>
        <taxon>Eukaryota</taxon>
        <taxon>Metazoa</taxon>
        <taxon>Chordata</taxon>
        <taxon>Craniata</taxon>
        <taxon>Vertebrata</taxon>
        <taxon>Euteleostomi</taxon>
        <taxon>Actinopterygii</taxon>
        <taxon>Neopterygii</taxon>
        <taxon>Teleostei</taxon>
        <taxon>Notacanthiformes</taxon>
        <taxon>Halosauridae</taxon>
        <taxon>Aldrovandia</taxon>
    </lineage>
</organism>
<gene>
    <name evidence="2" type="ORF">AAFF_G00088950</name>
</gene>
<evidence type="ECO:0000256" key="1">
    <source>
        <dbReference type="SAM" id="Coils"/>
    </source>
</evidence>
<dbReference type="Proteomes" id="UP001221898">
    <property type="component" value="Unassembled WGS sequence"/>
</dbReference>
<accession>A0AAD7R1G1</accession>
<protein>
    <submittedName>
        <fullName evidence="2">Uncharacterized protein</fullName>
    </submittedName>
</protein>
<keyword evidence="3" id="KW-1185">Reference proteome</keyword>
<keyword evidence="1" id="KW-0175">Coiled coil</keyword>
<feature type="coiled-coil region" evidence="1">
    <location>
        <begin position="65"/>
        <end position="127"/>
    </location>
</feature>
<proteinExistence type="predicted"/>
<evidence type="ECO:0000313" key="3">
    <source>
        <dbReference type="Proteomes" id="UP001221898"/>
    </source>
</evidence>